<feature type="region of interest" description="Disordered" evidence="1">
    <location>
        <begin position="176"/>
        <end position="199"/>
    </location>
</feature>
<evidence type="ECO:0000313" key="4">
    <source>
        <dbReference type="Proteomes" id="UP000256941"/>
    </source>
</evidence>
<protein>
    <submittedName>
        <fullName evidence="3">Conjugative transfer signal peptidase TraF</fullName>
    </submittedName>
</protein>
<organism evidence="3 4">
    <name type="scientific">Paracoccus versutus</name>
    <name type="common">Thiobacillus versutus</name>
    <dbReference type="NCBI Taxonomy" id="34007"/>
    <lineage>
        <taxon>Bacteria</taxon>
        <taxon>Pseudomonadati</taxon>
        <taxon>Pseudomonadota</taxon>
        <taxon>Alphaproteobacteria</taxon>
        <taxon>Rhodobacterales</taxon>
        <taxon>Paracoccaceae</taxon>
        <taxon>Paracoccus</taxon>
    </lineage>
</organism>
<comment type="caution">
    <text evidence="3">The sequence shown here is derived from an EMBL/GenBank/DDBJ whole genome shotgun (WGS) entry which is preliminary data.</text>
</comment>
<name>A0A3D9XCJ3_PARVE</name>
<dbReference type="GO" id="GO:0006465">
    <property type="term" value="P:signal peptide processing"/>
    <property type="evidence" value="ECO:0007669"/>
    <property type="project" value="InterPro"/>
</dbReference>
<dbReference type="GO" id="GO:0004252">
    <property type="term" value="F:serine-type endopeptidase activity"/>
    <property type="evidence" value="ECO:0007669"/>
    <property type="project" value="InterPro"/>
</dbReference>
<dbReference type="SUPFAM" id="SSF51306">
    <property type="entry name" value="LexA/Signal peptidase"/>
    <property type="match status" value="1"/>
</dbReference>
<reference evidence="3 4" key="1">
    <citation type="submission" date="2018-08" db="EMBL/GenBank/DDBJ databases">
        <title>Genomic Encyclopedia of Archaeal and Bacterial Type Strains, Phase II (KMG-II): from individual species to whole genera.</title>
        <authorList>
            <person name="Goeker M."/>
        </authorList>
    </citation>
    <scope>NUCLEOTIDE SEQUENCE [LARGE SCALE GENOMIC DNA]</scope>
    <source>
        <strain evidence="3 4">DSM 17099</strain>
    </source>
</reference>
<proteinExistence type="predicted"/>
<evidence type="ECO:0000256" key="1">
    <source>
        <dbReference type="SAM" id="MobiDB-lite"/>
    </source>
</evidence>
<dbReference type="AlphaFoldDB" id="A0A3D9XCJ3"/>
<dbReference type="Pfam" id="PF10502">
    <property type="entry name" value="Peptidase_S26"/>
    <property type="match status" value="1"/>
</dbReference>
<gene>
    <name evidence="3" type="ORF">BDD41_3345</name>
</gene>
<evidence type="ECO:0000313" key="3">
    <source>
        <dbReference type="EMBL" id="REF68306.1"/>
    </source>
</evidence>
<dbReference type="InterPro" id="IPR036286">
    <property type="entry name" value="LexA/Signal_pep-like_sf"/>
</dbReference>
<dbReference type="Proteomes" id="UP000256941">
    <property type="component" value="Unassembled WGS sequence"/>
</dbReference>
<accession>A0A3D9XCJ3</accession>
<dbReference type="RefSeq" id="WP_072462946.1">
    <property type="nucleotide sequence ID" value="NZ_CP038197.1"/>
</dbReference>
<sequence>MTSWKRAAYLAATGLAVLVTGAVSVTEIAPRLIWNASASVPLGLYVLRPVGNPSVGDLVAVDPPEPLARFVTARGYVGPGVPLLKRVAALPGQKVCRVGSAVTVDGVATATALARDSRSRDLPVWRGCRVIGGDEIFLLNPGVRDSLDGRYFGSLPAAAVIGRAIPLWTDAAGDGRFRRPATGAETAPDPTSNHQPTER</sequence>
<dbReference type="Gene3D" id="2.10.109.10">
    <property type="entry name" value="Umud Fragment, subunit A"/>
    <property type="match status" value="1"/>
</dbReference>
<dbReference type="InterPro" id="IPR019533">
    <property type="entry name" value="Peptidase_S26"/>
</dbReference>
<dbReference type="EMBL" id="QTUJ01000003">
    <property type="protein sequence ID" value="REF68306.1"/>
    <property type="molecule type" value="Genomic_DNA"/>
</dbReference>
<evidence type="ECO:0000259" key="2">
    <source>
        <dbReference type="Pfam" id="PF10502"/>
    </source>
</evidence>
<feature type="domain" description="Peptidase S26" evidence="2">
    <location>
        <begin position="8"/>
        <end position="168"/>
    </location>
</feature>
<feature type="compositionally biased region" description="Polar residues" evidence="1">
    <location>
        <begin position="189"/>
        <end position="199"/>
    </location>
</feature>